<comment type="caution">
    <text evidence="1">The sequence shown here is derived from an EMBL/GenBank/DDBJ whole genome shotgun (WGS) entry which is preliminary data.</text>
</comment>
<proteinExistence type="predicted"/>
<reference evidence="1 2" key="2">
    <citation type="submission" date="2024-02" db="EMBL/GenBank/DDBJ databases">
        <title>The Genome Sequence of Enterococcus diestrammenae JM9A.</title>
        <authorList>
            <person name="Earl A."/>
            <person name="Manson A."/>
            <person name="Gilmore M."/>
            <person name="Sanders J."/>
            <person name="Shea T."/>
            <person name="Howe W."/>
            <person name="Livny J."/>
            <person name="Cuomo C."/>
            <person name="Neafsey D."/>
            <person name="Birren B."/>
        </authorList>
    </citation>
    <scope>NUCLEOTIDE SEQUENCE [LARGE SCALE GENOMIC DNA]</scope>
    <source>
        <strain evidence="1 2">JM9A</strain>
    </source>
</reference>
<sequence length="99" mass="10797">MKKLTLNKKLLLVEILVIGLFLIGHLSPSLAIRTHLFFSGHPLAGISCQLTFVEAKSDSLDVYELSEAVQEKATGSVFTCYEVTHSVGILYFAKAQGQA</sequence>
<accession>A0ABV0F593</accession>
<dbReference type="Proteomes" id="UP001429357">
    <property type="component" value="Unassembled WGS sequence"/>
</dbReference>
<name>A0ABV0F593_9ENTE</name>
<dbReference type="RefSeq" id="WP_161868198.1">
    <property type="nucleotide sequence ID" value="NZ_MAEI02000001.1"/>
</dbReference>
<organism evidence="1 2">
    <name type="scientific">Enterococcus diestrammenae</name>
    <dbReference type="NCBI Taxonomy" id="1155073"/>
    <lineage>
        <taxon>Bacteria</taxon>
        <taxon>Bacillati</taxon>
        <taxon>Bacillota</taxon>
        <taxon>Bacilli</taxon>
        <taxon>Lactobacillales</taxon>
        <taxon>Enterococcaceae</taxon>
        <taxon>Enterococcus</taxon>
    </lineage>
</organism>
<keyword evidence="2" id="KW-1185">Reference proteome</keyword>
<dbReference type="EMBL" id="MAEI02000001">
    <property type="protein sequence ID" value="MEO1783115.1"/>
    <property type="molecule type" value="Genomic_DNA"/>
</dbReference>
<protein>
    <submittedName>
        <fullName evidence="1">Uncharacterized protein</fullName>
    </submittedName>
</protein>
<evidence type="ECO:0000313" key="1">
    <source>
        <dbReference type="EMBL" id="MEO1783115.1"/>
    </source>
</evidence>
<gene>
    <name evidence="1" type="ORF">BAU18_002734</name>
</gene>
<evidence type="ECO:0000313" key="2">
    <source>
        <dbReference type="Proteomes" id="UP001429357"/>
    </source>
</evidence>
<reference evidence="2" key="1">
    <citation type="submission" date="2016-06" db="EMBL/GenBank/DDBJ databases">
        <title>Four novel species of enterococci isolated from chicken manure.</title>
        <authorList>
            <person name="Van Tyne D."/>
        </authorList>
    </citation>
    <scope>NUCLEOTIDE SEQUENCE [LARGE SCALE GENOMIC DNA]</scope>
    <source>
        <strain evidence="2">JM9A</strain>
    </source>
</reference>